<dbReference type="PANTHER" id="PTHR45782">
    <property type="entry name" value="MITOCHONDRIAL RIBOSOME-ASSOCIATED GTPASE 1"/>
    <property type="match status" value="1"/>
</dbReference>
<dbReference type="EMBL" id="HBIW01001889">
    <property type="protein sequence ID" value="CAE0686190.1"/>
    <property type="molecule type" value="Transcribed_RNA"/>
</dbReference>
<reference evidence="7" key="2">
    <citation type="submission" date="2021-11" db="EMBL/GenBank/DDBJ databases">
        <authorList>
            <consortium name="Genoscope - CEA"/>
            <person name="William W."/>
        </authorList>
    </citation>
    <scope>NUCLEOTIDE SEQUENCE</scope>
</reference>
<dbReference type="GO" id="GO:0032543">
    <property type="term" value="P:mitochondrial translation"/>
    <property type="evidence" value="ECO:0007669"/>
    <property type="project" value="TreeGrafter"/>
</dbReference>
<feature type="domain" description="G" evidence="5">
    <location>
        <begin position="168"/>
        <end position="234"/>
    </location>
</feature>
<dbReference type="InterPro" id="IPR019991">
    <property type="entry name" value="GTP-bd_ribosome_bgen"/>
</dbReference>
<keyword evidence="4" id="KW-0732">Signal</keyword>
<dbReference type="AlphaFoldDB" id="A0A7S3ZKI6"/>
<organism evidence="6">
    <name type="scientific">Pelagomonas calceolata</name>
    <dbReference type="NCBI Taxonomy" id="35677"/>
    <lineage>
        <taxon>Eukaryota</taxon>
        <taxon>Sar</taxon>
        <taxon>Stramenopiles</taxon>
        <taxon>Ochrophyta</taxon>
        <taxon>Pelagophyceae</taxon>
        <taxon>Pelagomonadales</taxon>
        <taxon>Pelagomonadaceae</taxon>
        <taxon>Pelagomonas</taxon>
    </lineage>
</organism>
<evidence type="ECO:0000313" key="6">
    <source>
        <dbReference type="EMBL" id="CAE0686190.1"/>
    </source>
</evidence>
<dbReference type="Gene3D" id="3.40.50.300">
    <property type="entry name" value="P-loop containing nucleotide triphosphate hydrolases"/>
    <property type="match status" value="1"/>
</dbReference>
<evidence type="ECO:0000259" key="5">
    <source>
        <dbReference type="Pfam" id="PF01926"/>
    </source>
</evidence>
<dbReference type="Pfam" id="PF01926">
    <property type="entry name" value="MMR_HSR1"/>
    <property type="match status" value="1"/>
</dbReference>
<dbReference type="Proteomes" id="UP000789595">
    <property type="component" value="Unassembled WGS sequence"/>
</dbReference>
<dbReference type="GO" id="GO:0005739">
    <property type="term" value="C:mitochondrion"/>
    <property type="evidence" value="ECO:0007669"/>
    <property type="project" value="TreeGrafter"/>
</dbReference>
<feature type="chain" id="PRO_5035594039" description="G domain-containing protein" evidence="4">
    <location>
        <begin position="18"/>
        <end position="370"/>
    </location>
</feature>
<dbReference type="EMBL" id="CAKKNE010000002">
    <property type="protein sequence ID" value="CAH0367276.1"/>
    <property type="molecule type" value="Genomic_DNA"/>
</dbReference>
<accession>A0A7S3ZKI6</accession>
<protein>
    <recommendedName>
        <fullName evidence="5">G domain-containing protein</fullName>
    </recommendedName>
</protein>
<evidence type="ECO:0000313" key="8">
    <source>
        <dbReference type="Proteomes" id="UP000789595"/>
    </source>
</evidence>
<feature type="region of interest" description="Disordered" evidence="3">
    <location>
        <begin position="207"/>
        <end position="228"/>
    </location>
</feature>
<evidence type="ECO:0000256" key="4">
    <source>
        <dbReference type="SAM" id="SignalP"/>
    </source>
</evidence>
<keyword evidence="8" id="KW-1185">Reference proteome</keyword>
<evidence type="ECO:0000256" key="3">
    <source>
        <dbReference type="SAM" id="MobiDB-lite"/>
    </source>
</evidence>
<dbReference type="NCBIfam" id="TIGR03596">
    <property type="entry name" value="GTPase_YlqF"/>
    <property type="match status" value="1"/>
</dbReference>
<dbReference type="PRINTS" id="PR00326">
    <property type="entry name" value="GTP1OBG"/>
</dbReference>
<feature type="region of interest" description="Disordered" evidence="3">
    <location>
        <begin position="343"/>
        <end position="370"/>
    </location>
</feature>
<proteinExistence type="predicted"/>
<dbReference type="PANTHER" id="PTHR45782:SF5">
    <property type="entry name" value="DAR GTPASE 3, CHLOROPLASTIC"/>
    <property type="match status" value="1"/>
</dbReference>
<sequence>MRRTALMSALLLRSSAALRAGTTALRMRRGVARAARKTKEEDAAAAAPVINWYPGHIARAERELRGYLKRVDVVVEARDARIGRSTAHPDLAEWVGDRPRVVVFTFADLAPPKVLSDWRAAMEEDVFFVDARRGGDKEFRGVRGALQKCGRAVNEKRKKKGIAPRSARVAVVGYPNVGKSALINRLAGRKAAKSEDRAGVTRSLGWVRSKSNDGRPPPFELLDSPGIIPAKQNDPRQAARLAMCGRIGQASYDERRVAEALLMELRSSNYAPGAAKKIQEKYGLSLDADPDMFLAALADQRYDGDDARAAVAVLGDFRSGRLGNVALEGPPPREIVEEPVIVEAPPTEKPVEAAGSDFDRRMSEGDFAGW</sequence>
<dbReference type="OrthoDB" id="269151at2759"/>
<dbReference type="GO" id="GO:0005525">
    <property type="term" value="F:GTP binding"/>
    <property type="evidence" value="ECO:0007669"/>
    <property type="project" value="UniProtKB-KW"/>
</dbReference>
<dbReference type="InterPro" id="IPR023179">
    <property type="entry name" value="GTP-bd_ortho_bundle_sf"/>
</dbReference>
<evidence type="ECO:0000313" key="7">
    <source>
        <dbReference type="EMBL" id="CAH0367276.1"/>
    </source>
</evidence>
<dbReference type="Gene3D" id="1.10.1580.10">
    <property type="match status" value="1"/>
</dbReference>
<dbReference type="InterPro" id="IPR006073">
    <property type="entry name" value="GTP-bd"/>
</dbReference>
<reference evidence="6" key="1">
    <citation type="submission" date="2021-01" db="EMBL/GenBank/DDBJ databases">
        <authorList>
            <person name="Corre E."/>
            <person name="Pelletier E."/>
            <person name="Niang G."/>
            <person name="Scheremetjew M."/>
            <person name="Finn R."/>
            <person name="Kale V."/>
            <person name="Holt S."/>
            <person name="Cochrane G."/>
            <person name="Meng A."/>
            <person name="Brown T."/>
            <person name="Cohen L."/>
        </authorList>
    </citation>
    <scope>NUCLEOTIDE SEQUENCE</scope>
    <source>
        <strain evidence="6">CCMP1756</strain>
    </source>
</reference>
<gene>
    <name evidence="6" type="ORF">PCAL00307_LOCUS1624</name>
    <name evidence="7" type="ORF">PECAL_2P02900</name>
</gene>
<evidence type="ECO:0000256" key="1">
    <source>
        <dbReference type="ARBA" id="ARBA00022741"/>
    </source>
</evidence>
<keyword evidence="1" id="KW-0547">Nucleotide-binding</keyword>
<dbReference type="SUPFAM" id="SSF52540">
    <property type="entry name" value="P-loop containing nucleoside triphosphate hydrolases"/>
    <property type="match status" value="1"/>
</dbReference>
<evidence type="ECO:0000256" key="2">
    <source>
        <dbReference type="ARBA" id="ARBA00023134"/>
    </source>
</evidence>
<dbReference type="InterPro" id="IPR027417">
    <property type="entry name" value="P-loop_NTPase"/>
</dbReference>
<feature type="signal peptide" evidence="4">
    <location>
        <begin position="1"/>
        <end position="17"/>
    </location>
</feature>
<dbReference type="CDD" id="cd01856">
    <property type="entry name" value="YlqF"/>
    <property type="match status" value="1"/>
</dbReference>
<keyword evidence="2" id="KW-0342">GTP-binding</keyword>
<dbReference type="GO" id="GO:0003924">
    <property type="term" value="F:GTPase activity"/>
    <property type="evidence" value="ECO:0007669"/>
    <property type="project" value="TreeGrafter"/>
</dbReference>
<name>A0A7S3ZKI6_9STRA</name>